<dbReference type="AlphaFoldDB" id="A0AAV4EU18"/>
<evidence type="ECO:0000313" key="2">
    <source>
        <dbReference type="EMBL" id="GFR64264.1"/>
    </source>
</evidence>
<reference evidence="2 3" key="1">
    <citation type="journal article" date="2021" name="Elife">
        <title>Chloroplast acquisition without the gene transfer in kleptoplastic sea slugs, Plakobranchus ocellatus.</title>
        <authorList>
            <person name="Maeda T."/>
            <person name="Takahashi S."/>
            <person name="Yoshida T."/>
            <person name="Shimamura S."/>
            <person name="Takaki Y."/>
            <person name="Nagai Y."/>
            <person name="Toyoda A."/>
            <person name="Suzuki Y."/>
            <person name="Arimoto A."/>
            <person name="Ishii H."/>
            <person name="Satoh N."/>
            <person name="Nishiyama T."/>
            <person name="Hasebe M."/>
            <person name="Maruyama T."/>
            <person name="Minagawa J."/>
            <person name="Obokata J."/>
            <person name="Shigenobu S."/>
        </authorList>
    </citation>
    <scope>NUCLEOTIDE SEQUENCE [LARGE SCALE GENOMIC DNA]</scope>
</reference>
<name>A0AAV4EU18_9GAST</name>
<protein>
    <submittedName>
        <fullName evidence="2">Uncharacterized protein</fullName>
    </submittedName>
</protein>
<feature type="compositionally biased region" description="Gly residues" evidence="1">
    <location>
        <begin position="7"/>
        <end position="17"/>
    </location>
</feature>
<organism evidence="2 3">
    <name type="scientific">Elysia marginata</name>
    <dbReference type="NCBI Taxonomy" id="1093978"/>
    <lineage>
        <taxon>Eukaryota</taxon>
        <taxon>Metazoa</taxon>
        <taxon>Spiralia</taxon>
        <taxon>Lophotrochozoa</taxon>
        <taxon>Mollusca</taxon>
        <taxon>Gastropoda</taxon>
        <taxon>Heterobranchia</taxon>
        <taxon>Euthyneura</taxon>
        <taxon>Panpulmonata</taxon>
        <taxon>Sacoglossa</taxon>
        <taxon>Placobranchoidea</taxon>
        <taxon>Plakobranchidae</taxon>
        <taxon>Elysia</taxon>
    </lineage>
</organism>
<feature type="region of interest" description="Disordered" evidence="1">
    <location>
        <begin position="1"/>
        <end position="46"/>
    </location>
</feature>
<sequence>MLDSGGSDDGGGGGVLDSGGRDDDGDGLLDSGGRDDDGDGLLDSGVVDAQLSDERSGVRVLLSAGRRLVLEKGYLHTLLRLTHALNEYPTRGSERSCQNARVMRLTCCSSVGSEGTYVGNGLLGNPCKALRAH</sequence>
<keyword evidence="3" id="KW-1185">Reference proteome</keyword>
<accession>A0AAV4EU18</accession>
<evidence type="ECO:0000313" key="3">
    <source>
        <dbReference type="Proteomes" id="UP000762676"/>
    </source>
</evidence>
<dbReference type="Proteomes" id="UP000762676">
    <property type="component" value="Unassembled WGS sequence"/>
</dbReference>
<gene>
    <name evidence="2" type="ORF">ElyMa_005502200</name>
</gene>
<comment type="caution">
    <text evidence="2">The sequence shown here is derived from an EMBL/GenBank/DDBJ whole genome shotgun (WGS) entry which is preliminary data.</text>
</comment>
<dbReference type="EMBL" id="BMAT01010981">
    <property type="protein sequence ID" value="GFR64264.1"/>
    <property type="molecule type" value="Genomic_DNA"/>
</dbReference>
<proteinExistence type="predicted"/>
<evidence type="ECO:0000256" key="1">
    <source>
        <dbReference type="SAM" id="MobiDB-lite"/>
    </source>
</evidence>